<evidence type="ECO:0000313" key="2">
    <source>
        <dbReference type="Proteomes" id="UP001494588"/>
    </source>
</evidence>
<sequence>MAQIALQVHTKDTLSSTLHGAKTIAFTPLKRNPQISEAIINEHQYEAISDALQGLPHKIDFEGHGIKYEALNGADW</sequence>
<name>A0ABU9QSS1_9BURK</name>
<gene>
    <name evidence="1" type="ORF">V4C55_43595</name>
</gene>
<comment type="caution">
    <text evidence="1">The sequence shown here is derived from an EMBL/GenBank/DDBJ whole genome shotgun (WGS) entry which is preliminary data.</text>
</comment>
<organism evidence="1 2">
    <name type="scientific">Paraburkholderia sabiae</name>
    <dbReference type="NCBI Taxonomy" id="273251"/>
    <lineage>
        <taxon>Bacteria</taxon>
        <taxon>Pseudomonadati</taxon>
        <taxon>Pseudomonadota</taxon>
        <taxon>Betaproteobacteria</taxon>
        <taxon>Burkholderiales</taxon>
        <taxon>Burkholderiaceae</taxon>
        <taxon>Paraburkholderia</taxon>
    </lineage>
</organism>
<protein>
    <submittedName>
        <fullName evidence="1">Uncharacterized protein</fullName>
    </submittedName>
</protein>
<accession>A0ABU9QSS1</accession>
<evidence type="ECO:0000313" key="1">
    <source>
        <dbReference type="EMBL" id="MEM5292521.1"/>
    </source>
</evidence>
<dbReference type="Proteomes" id="UP001494588">
    <property type="component" value="Unassembled WGS sequence"/>
</dbReference>
<proteinExistence type="predicted"/>
<dbReference type="EMBL" id="JAZHGC010000106">
    <property type="protein sequence ID" value="MEM5292521.1"/>
    <property type="molecule type" value="Genomic_DNA"/>
</dbReference>
<keyword evidence="2" id="KW-1185">Reference proteome</keyword>
<dbReference type="RefSeq" id="WP_201662771.1">
    <property type="nucleotide sequence ID" value="NZ_CAJHCS010000081.1"/>
</dbReference>
<reference evidence="1 2" key="1">
    <citation type="submission" date="2024-01" db="EMBL/GenBank/DDBJ databases">
        <title>The diversity of rhizobia nodulating Mimosa spp. in eleven states of Brazil covering several biomes is determined by host plant, location, and edaphic factors.</title>
        <authorList>
            <person name="Rouws L."/>
            <person name="Barauna A."/>
            <person name="Beukes C."/>
            <person name="De Faria S.M."/>
            <person name="Gross E."/>
            <person name="Dos Reis Junior F.B."/>
            <person name="Simon M."/>
            <person name="Maluk M."/>
            <person name="Odee D.W."/>
            <person name="Kenicer G."/>
            <person name="Young J.P.W."/>
            <person name="Reis V.M."/>
            <person name="Zilli J."/>
            <person name="James E.K."/>
        </authorList>
    </citation>
    <scope>NUCLEOTIDE SEQUENCE [LARGE SCALE GENOMIC DNA]</scope>
    <source>
        <strain evidence="1 2">JPY77</strain>
    </source>
</reference>